<evidence type="ECO:0000256" key="8">
    <source>
        <dbReference type="ARBA" id="ARBA00023214"/>
    </source>
</evidence>
<keyword evidence="5" id="KW-0406">Ion transport</keyword>
<sequence>MSDPSSPTRAQSARPTQHQCGLTVLSLVSILVGLVAGGICGVFRLMLEQADTLRTALAVHTLHGFPAGILLVVAVSLTSFVAALMVKRLAPLASGSGIPHVEAVLAGSARAATVWLIPVKFVGGLLAIGGGLALGREGPSVQMGATAAHAIGRALRLGAADCRALLAAGAGAGLATAFNAPGAGAIFVLEELVGKFEARTTCSALGASVSAILVANFLLGGSPDFVAPHAPIVIDVSTQFLFLLTGLATGLLSVLYNRTLLLTLQLGERLPLSVETRAALIGLLAGVLVWQAPHLVGGGDWVTQACLNGTFAWTVIPALFVMRLLFGSLSYAAATPGGLFAPMLALGALSGLGCGTMAHALNSTLAGDIWPFVIVGMAAMFAGSVRAPLTGIVLVTEMTNATSLLLPLLSGSFAAMFVADGMREAPIYEALRIRAASDIR</sequence>
<keyword evidence="9" id="KW-0407">Ion channel</keyword>
<dbReference type="Gene3D" id="1.10.3080.10">
    <property type="entry name" value="Clc chloride channel"/>
    <property type="match status" value="1"/>
</dbReference>
<keyword evidence="12" id="KW-1185">Reference proteome</keyword>
<proteinExistence type="predicted"/>
<feature type="transmembrane region" description="Helical" evidence="10">
    <location>
        <begin position="338"/>
        <end position="358"/>
    </location>
</feature>
<dbReference type="SUPFAM" id="SSF81340">
    <property type="entry name" value="Clc chloride channel"/>
    <property type="match status" value="1"/>
</dbReference>
<dbReference type="GO" id="GO:0005254">
    <property type="term" value="F:chloride channel activity"/>
    <property type="evidence" value="ECO:0007669"/>
    <property type="project" value="UniProtKB-KW"/>
</dbReference>
<feature type="transmembrane region" description="Helical" evidence="10">
    <location>
        <begin position="370"/>
        <end position="389"/>
    </location>
</feature>
<evidence type="ECO:0000256" key="2">
    <source>
        <dbReference type="ARBA" id="ARBA00022448"/>
    </source>
</evidence>
<dbReference type="InterPro" id="IPR014743">
    <property type="entry name" value="Cl-channel_core"/>
</dbReference>
<feature type="transmembrane region" description="Helical" evidence="10">
    <location>
        <begin position="302"/>
        <end position="326"/>
    </location>
</feature>
<evidence type="ECO:0000256" key="5">
    <source>
        <dbReference type="ARBA" id="ARBA00023065"/>
    </source>
</evidence>
<dbReference type="GO" id="GO:0034707">
    <property type="term" value="C:chloride channel complex"/>
    <property type="evidence" value="ECO:0007669"/>
    <property type="project" value="UniProtKB-KW"/>
</dbReference>
<dbReference type="PANTHER" id="PTHR43427:SF6">
    <property type="entry name" value="CHLORIDE CHANNEL PROTEIN CLC-E"/>
    <property type="match status" value="1"/>
</dbReference>
<feature type="transmembrane region" description="Helical" evidence="10">
    <location>
        <begin position="278"/>
        <end position="296"/>
    </location>
</feature>
<organism evidence="11 12">
    <name type="scientific">Acetobacter vaccinii</name>
    <dbReference type="NCBI Taxonomy" id="2592655"/>
    <lineage>
        <taxon>Bacteria</taxon>
        <taxon>Pseudomonadati</taxon>
        <taxon>Pseudomonadota</taxon>
        <taxon>Alphaproteobacteria</taxon>
        <taxon>Acetobacterales</taxon>
        <taxon>Acetobacteraceae</taxon>
        <taxon>Acetobacter</taxon>
    </lineage>
</organism>
<feature type="transmembrane region" description="Helical" evidence="10">
    <location>
        <begin position="114"/>
        <end position="134"/>
    </location>
</feature>
<evidence type="ECO:0000313" key="12">
    <source>
        <dbReference type="Proteomes" id="UP000324536"/>
    </source>
</evidence>
<reference evidence="11 12" key="1">
    <citation type="submission" date="2019-09" db="EMBL/GenBank/DDBJ databases">
        <title>Genome sequencing of strain KACC 21233.</title>
        <authorList>
            <person name="Heo J."/>
            <person name="Kim S.-J."/>
            <person name="Kim J.-S."/>
            <person name="Hong S.-B."/>
            <person name="Kwon S.-W."/>
        </authorList>
    </citation>
    <scope>NUCLEOTIDE SEQUENCE [LARGE SCALE GENOMIC DNA]</scope>
    <source>
        <strain evidence="11 12">KACC 21233</strain>
    </source>
</reference>
<evidence type="ECO:0000256" key="1">
    <source>
        <dbReference type="ARBA" id="ARBA00004141"/>
    </source>
</evidence>
<dbReference type="OrthoDB" id="9767361at2"/>
<comment type="subcellular location">
    <subcellularLocation>
        <location evidence="1">Membrane</location>
        <topology evidence="1">Multi-pass membrane protein</topology>
    </subcellularLocation>
</comment>
<keyword evidence="7" id="KW-0869">Chloride channel</keyword>
<feature type="transmembrane region" description="Helical" evidence="10">
    <location>
        <begin position="201"/>
        <end position="219"/>
    </location>
</feature>
<name>A0A5C1YMG6_9PROT</name>
<dbReference type="Proteomes" id="UP000324536">
    <property type="component" value="Chromosome"/>
</dbReference>
<evidence type="ECO:0000256" key="9">
    <source>
        <dbReference type="ARBA" id="ARBA00023303"/>
    </source>
</evidence>
<dbReference type="InterPro" id="IPR001807">
    <property type="entry name" value="ClC"/>
</dbReference>
<dbReference type="KEGG" id="acek:FLP30_05000"/>
<evidence type="ECO:0000313" key="11">
    <source>
        <dbReference type="EMBL" id="QEO17171.1"/>
    </source>
</evidence>
<feature type="transmembrane region" description="Helical" evidence="10">
    <location>
        <begin position="164"/>
        <end position="189"/>
    </location>
</feature>
<feature type="transmembrane region" description="Helical" evidence="10">
    <location>
        <begin position="401"/>
        <end position="419"/>
    </location>
</feature>
<keyword evidence="4 10" id="KW-1133">Transmembrane helix</keyword>
<dbReference type="PANTHER" id="PTHR43427">
    <property type="entry name" value="CHLORIDE CHANNEL PROTEIN CLC-E"/>
    <property type="match status" value="1"/>
</dbReference>
<evidence type="ECO:0000256" key="7">
    <source>
        <dbReference type="ARBA" id="ARBA00023173"/>
    </source>
</evidence>
<feature type="transmembrane region" description="Helical" evidence="10">
    <location>
        <begin position="239"/>
        <end position="257"/>
    </location>
</feature>
<keyword evidence="3 10" id="KW-0812">Transmembrane</keyword>
<dbReference type="AlphaFoldDB" id="A0A5C1YMG6"/>
<dbReference type="InterPro" id="IPR050368">
    <property type="entry name" value="ClC-type_chloride_channel"/>
</dbReference>
<feature type="transmembrane region" description="Helical" evidence="10">
    <location>
        <begin position="67"/>
        <end position="86"/>
    </location>
</feature>
<keyword evidence="8" id="KW-0868">Chloride</keyword>
<dbReference type="EMBL" id="CP043506">
    <property type="protein sequence ID" value="QEO17171.1"/>
    <property type="molecule type" value="Genomic_DNA"/>
</dbReference>
<gene>
    <name evidence="11" type="ORF">FLP30_05000</name>
</gene>
<evidence type="ECO:0000256" key="10">
    <source>
        <dbReference type="SAM" id="Phobius"/>
    </source>
</evidence>
<keyword evidence="6 10" id="KW-0472">Membrane</keyword>
<dbReference type="Pfam" id="PF00654">
    <property type="entry name" value="Voltage_CLC"/>
    <property type="match status" value="1"/>
</dbReference>
<dbReference type="PRINTS" id="PR00762">
    <property type="entry name" value="CLCHANNEL"/>
</dbReference>
<dbReference type="RefSeq" id="WP_149278850.1">
    <property type="nucleotide sequence ID" value="NZ_CP043506.1"/>
</dbReference>
<evidence type="ECO:0000256" key="3">
    <source>
        <dbReference type="ARBA" id="ARBA00022692"/>
    </source>
</evidence>
<evidence type="ECO:0000256" key="4">
    <source>
        <dbReference type="ARBA" id="ARBA00022989"/>
    </source>
</evidence>
<accession>A0A5C1YMG6</accession>
<feature type="transmembrane region" description="Helical" evidence="10">
    <location>
        <begin position="21"/>
        <end position="47"/>
    </location>
</feature>
<keyword evidence="2" id="KW-0813">Transport</keyword>
<evidence type="ECO:0000256" key="6">
    <source>
        <dbReference type="ARBA" id="ARBA00023136"/>
    </source>
</evidence>
<protein>
    <submittedName>
        <fullName evidence="11">ClC family H(+)/Cl(-) exchange transporter</fullName>
    </submittedName>
</protein>